<evidence type="ECO:0000313" key="2">
    <source>
        <dbReference type="EMBL" id="QDU74364.1"/>
    </source>
</evidence>
<sequence>MFPDLTPVNLLRFTLRILLFFLLAAPGFGQQVSSEETPTIRTIADPSALSEVQRIAKIETQLRTSRAKLDVQDLPLQEVTQLLSAQFGIPIRLHDRGLEDIGLSKDTPVYFTLTEVSADTLLRLLLKEYDLTYVIEAEGIVITTPNEAEEKVLARFYNFEEIIPGPNRDYDSIIYLLTSVIEPEAWYEETGPSSIMPYQNGIILRQTLEVHQKIVGLLAVLREAKRLPANEYPTKALIATPSGQASAAIRDKLLHTKMNLEVDQLPLVEVSQLFEKQTSIPFYIERRALEDVGASLEDSINLSLQDTSIHHALNVLAEQFELAWFTTGEVVVITTPEEAESELEVRVYPVRDLTWNGLNPENSDVRKLIDATAKYNSQGFGGGFGYGGWPSSLRVWDIPELPSRIEDVGQAIAIHVESNSWEELGGPGSITYFQAADCLVVSQSQQAHQQIAALLQSIRNHQKPLDPKELAERIRLADETILMMFYTVPRDRQGNPKFTSEELNAISLRIQKLIGQGTWNDDSYFIDVTQTKMIVRHRRDIQRQIQQFWSQLGTDESKRFPWQNDSGNLGNRIGNNDNNNSTPQPAPSHDPTPAPASSTPVPQSGGVF</sequence>
<accession>A0A518C593</accession>
<name>A0A518C593_9BACT</name>
<organism evidence="2 3">
    <name type="scientific">Bremerella volcania</name>
    <dbReference type="NCBI Taxonomy" id="2527984"/>
    <lineage>
        <taxon>Bacteria</taxon>
        <taxon>Pseudomonadati</taxon>
        <taxon>Planctomycetota</taxon>
        <taxon>Planctomycetia</taxon>
        <taxon>Pirellulales</taxon>
        <taxon>Pirellulaceae</taxon>
        <taxon>Bremerella</taxon>
    </lineage>
</organism>
<dbReference type="Proteomes" id="UP000318626">
    <property type="component" value="Chromosome"/>
</dbReference>
<gene>
    <name evidence="2" type="ORF">Pan97_13710</name>
</gene>
<feature type="region of interest" description="Disordered" evidence="1">
    <location>
        <begin position="556"/>
        <end position="608"/>
    </location>
</feature>
<reference evidence="3" key="1">
    <citation type="submission" date="2019-02" db="EMBL/GenBank/DDBJ databases">
        <title>Deep-cultivation of Planctomycetes and their phenomic and genomic characterization uncovers novel biology.</title>
        <authorList>
            <person name="Wiegand S."/>
            <person name="Jogler M."/>
            <person name="Boedeker C."/>
            <person name="Pinto D."/>
            <person name="Vollmers J."/>
            <person name="Rivas-Marin E."/>
            <person name="Kohn T."/>
            <person name="Peeters S.H."/>
            <person name="Heuer A."/>
            <person name="Rast P."/>
            <person name="Oberbeckmann S."/>
            <person name="Bunk B."/>
            <person name="Jeske O."/>
            <person name="Meyerdierks A."/>
            <person name="Storesund J.E."/>
            <person name="Kallscheuer N."/>
            <person name="Luecker S."/>
            <person name="Lage O.M."/>
            <person name="Pohl T."/>
            <person name="Merkel B.J."/>
            <person name="Hornburger P."/>
            <person name="Mueller R.-W."/>
            <person name="Bruemmer F."/>
            <person name="Labrenz M."/>
            <person name="Spormann A.M."/>
            <person name="Op den Camp H."/>
            <person name="Overmann J."/>
            <person name="Amann R."/>
            <person name="Jetten M.S.M."/>
            <person name="Mascher T."/>
            <person name="Medema M.H."/>
            <person name="Devos D.P."/>
            <person name="Kaster A.-K."/>
            <person name="Ovreas L."/>
            <person name="Rohde M."/>
            <person name="Galperin M.Y."/>
            <person name="Jogler C."/>
        </authorList>
    </citation>
    <scope>NUCLEOTIDE SEQUENCE [LARGE SCALE GENOMIC DNA]</scope>
    <source>
        <strain evidence="3">Pan97</strain>
    </source>
</reference>
<keyword evidence="3" id="KW-1185">Reference proteome</keyword>
<dbReference type="RefSeq" id="WP_206668923.1">
    <property type="nucleotide sequence ID" value="NZ_CP036289.1"/>
</dbReference>
<dbReference type="EMBL" id="CP036289">
    <property type="protein sequence ID" value="QDU74364.1"/>
    <property type="molecule type" value="Genomic_DNA"/>
</dbReference>
<feature type="compositionally biased region" description="Pro residues" evidence="1">
    <location>
        <begin position="584"/>
        <end position="594"/>
    </location>
</feature>
<feature type="compositionally biased region" description="Low complexity" evidence="1">
    <location>
        <begin position="567"/>
        <end position="583"/>
    </location>
</feature>
<proteinExistence type="predicted"/>
<dbReference type="AlphaFoldDB" id="A0A518C593"/>
<protein>
    <submittedName>
        <fullName evidence="2">Uncharacterized protein</fullName>
    </submittedName>
</protein>
<evidence type="ECO:0000256" key="1">
    <source>
        <dbReference type="SAM" id="MobiDB-lite"/>
    </source>
</evidence>
<evidence type="ECO:0000313" key="3">
    <source>
        <dbReference type="Proteomes" id="UP000318626"/>
    </source>
</evidence>
<dbReference type="InterPro" id="IPR051808">
    <property type="entry name" value="Type_IV_pilus_biogenesis"/>
</dbReference>
<dbReference type="PANTHER" id="PTHR30604">
    <property type="entry name" value="PROTEIN TRANSPORT PROTEIN HOFQ"/>
    <property type="match status" value="1"/>
</dbReference>
<dbReference type="KEGG" id="bvo:Pan97_13710"/>
<dbReference type="PANTHER" id="PTHR30604:SF1">
    <property type="entry name" value="DNA UTILIZATION PROTEIN HOFQ"/>
    <property type="match status" value="1"/>
</dbReference>